<keyword evidence="2" id="KW-1185">Reference proteome</keyword>
<dbReference type="AlphaFoldDB" id="S9PBY5"/>
<reference evidence="1" key="1">
    <citation type="submission" date="2013-05" db="EMBL/GenBank/DDBJ databases">
        <title>Genome assembly of Cystobacter fuscus DSM 2262.</title>
        <authorList>
            <person name="Sharma G."/>
            <person name="Khatri I."/>
            <person name="Kaur C."/>
            <person name="Mayilraj S."/>
            <person name="Subramanian S."/>
        </authorList>
    </citation>
    <scope>NUCLEOTIDE SEQUENCE [LARGE SCALE GENOMIC DNA]</scope>
    <source>
        <strain evidence="1">DSM 2262</strain>
    </source>
</reference>
<gene>
    <name evidence="1" type="ORF">D187_010529</name>
</gene>
<evidence type="ECO:0000313" key="2">
    <source>
        <dbReference type="Proteomes" id="UP000011682"/>
    </source>
</evidence>
<comment type="caution">
    <text evidence="1">The sequence shown here is derived from an EMBL/GenBank/DDBJ whole genome shotgun (WGS) entry which is preliminary data.</text>
</comment>
<proteinExistence type="predicted"/>
<accession>S9PBY5</accession>
<dbReference type="Proteomes" id="UP000011682">
    <property type="component" value="Unassembled WGS sequence"/>
</dbReference>
<dbReference type="RefSeq" id="WP_002626800.1">
    <property type="nucleotide sequence ID" value="NZ_ANAH02000009.1"/>
</dbReference>
<evidence type="ECO:0008006" key="3">
    <source>
        <dbReference type="Google" id="ProtNLM"/>
    </source>
</evidence>
<organism evidence="1 2">
    <name type="scientific">Cystobacter fuscus (strain ATCC 25194 / DSM 2262 / NBRC 100088 / M29)</name>
    <dbReference type="NCBI Taxonomy" id="1242864"/>
    <lineage>
        <taxon>Bacteria</taxon>
        <taxon>Pseudomonadati</taxon>
        <taxon>Myxococcota</taxon>
        <taxon>Myxococcia</taxon>
        <taxon>Myxococcales</taxon>
        <taxon>Cystobacterineae</taxon>
        <taxon>Archangiaceae</taxon>
        <taxon>Cystobacter</taxon>
    </lineage>
</organism>
<sequence length="159" mass="18369">MDELATFFERTSTIDAPLRSVWERIASPEGINDEMRPWLTMSAPRGVGVLHLDTLPVGVPLGRAWLRLFGVLPFDYDHLTIAELEPGHRFHEKSTMASMRRWEHERCLVARGGSTELTDRITFVPRWGLLWAQPLLARVVAAFFAHRHRRLARYFARAH</sequence>
<dbReference type="SUPFAM" id="SSF55961">
    <property type="entry name" value="Bet v1-like"/>
    <property type="match status" value="1"/>
</dbReference>
<evidence type="ECO:0000313" key="1">
    <source>
        <dbReference type="EMBL" id="EPX61910.1"/>
    </source>
</evidence>
<dbReference type="InterPro" id="IPR023393">
    <property type="entry name" value="START-like_dom_sf"/>
</dbReference>
<protein>
    <recommendedName>
        <fullName evidence="3">Ligand-binding SRPBCC domain-containing protein</fullName>
    </recommendedName>
</protein>
<dbReference type="EMBL" id="ANAH02000009">
    <property type="protein sequence ID" value="EPX61910.1"/>
    <property type="molecule type" value="Genomic_DNA"/>
</dbReference>
<dbReference type="Gene3D" id="3.30.530.20">
    <property type="match status" value="1"/>
</dbReference>
<name>S9PBY5_CYSF2</name>
<dbReference type="OrthoDB" id="7063435at2"/>
<dbReference type="eggNOG" id="COG4276">
    <property type="taxonomic scope" value="Bacteria"/>
</dbReference>